<evidence type="ECO:0000313" key="3">
    <source>
        <dbReference type="EMBL" id="RMX87906.1"/>
    </source>
</evidence>
<protein>
    <recommendedName>
        <fullName evidence="6">AB hydrolase-1 domain-containing protein</fullName>
    </recommendedName>
</protein>
<accession>A0A3M6XBJ8</accession>
<dbReference type="OrthoDB" id="4605274at2759"/>
<dbReference type="PANTHER" id="PTHR37574:SF1">
    <property type="entry name" value="LIPASE B"/>
    <property type="match status" value="1"/>
</dbReference>
<dbReference type="SUPFAM" id="SSF53474">
    <property type="entry name" value="alpha/beta-Hydrolases"/>
    <property type="match status" value="1"/>
</dbReference>
<evidence type="ECO:0000313" key="2">
    <source>
        <dbReference type="EMBL" id="RMX72182.1"/>
    </source>
</evidence>
<dbReference type="PANTHER" id="PTHR37574">
    <property type="entry name" value="LIPASE B"/>
    <property type="match status" value="1"/>
</dbReference>
<feature type="chain" id="PRO_5036340366" description="AB hydrolase-1 domain-containing protein" evidence="1">
    <location>
        <begin position="20"/>
        <end position="312"/>
    </location>
</feature>
<organism evidence="3 5">
    <name type="scientific">Hortaea werneckii</name>
    <name type="common">Black yeast</name>
    <name type="synonym">Cladosporium werneckii</name>
    <dbReference type="NCBI Taxonomy" id="91943"/>
    <lineage>
        <taxon>Eukaryota</taxon>
        <taxon>Fungi</taxon>
        <taxon>Dikarya</taxon>
        <taxon>Ascomycota</taxon>
        <taxon>Pezizomycotina</taxon>
        <taxon>Dothideomycetes</taxon>
        <taxon>Dothideomycetidae</taxon>
        <taxon>Mycosphaerellales</taxon>
        <taxon>Teratosphaeriaceae</taxon>
        <taxon>Hortaea</taxon>
    </lineage>
</organism>
<dbReference type="EMBL" id="QWIK01002340">
    <property type="protein sequence ID" value="RMX87906.1"/>
    <property type="molecule type" value="Genomic_DNA"/>
</dbReference>
<dbReference type="Gene3D" id="3.40.50.1820">
    <property type="entry name" value="alpha/beta hydrolase"/>
    <property type="match status" value="1"/>
</dbReference>
<feature type="signal peptide" evidence="1">
    <location>
        <begin position="1"/>
        <end position="19"/>
    </location>
</feature>
<dbReference type="Proteomes" id="UP000281245">
    <property type="component" value="Unassembled WGS sequence"/>
</dbReference>
<evidence type="ECO:0008006" key="6">
    <source>
        <dbReference type="Google" id="ProtNLM"/>
    </source>
</evidence>
<sequence>MSVTRTLTISLFCVAFVASSQIVKRQVPTFVFEGDAPFSVDAETLASALTCPNGYPTSSSPPVLLVHGTSSTGEETWRNGYVPALKEKGYTACYVTLRKHSCPSHSPVHSEYVAYNLHYLSQLSGALKPAVISHSQGGPNTQWALQFWPSTRAVTSSFIPLSPDFEGIDLLGSDFSNFCALHGHDFAALVPTTVVWSKTDGVVEPAKINARLPGSTAISLQDLCPLRFTTHVQMTMDAAAFAMALDALQNGGIGSLARVKKQRLKTCWRIGAPDMDINIADQIREDFDSIIKGYILGDSRVSTEPTVMAYAQ</sequence>
<reference evidence="4 5" key="1">
    <citation type="journal article" date="2018" name="BMC Genomics">
        <title>Genomic evidence for intraspecific hybridization in a clonal and extremely halotolerant yeast.</title>
        <authorList>
            <person name="Gostincar C."/>
            <person name="Stajich J.E."/>
            <person name="Zupancic J."/>
            <person name="Zalar P."/>
            <person name="Gunde-Cimerman N."/>
        </authorList>
    </citation>
    <scope>NUCLEOTIDE SEQUENCE [LARGE SCALE GENOMIC DNA]</scope>
    <source>
        <strain evidence="3 5">EXF-6654</strain>
        <strain evidence="2 4">EXF-6656</strain>
    </source>
</reference>
<name>A0A3M6XBJ8_HORWE</name>
<dbReference type="EMBL" id="QWIJ01002312">
    <property type="protein sequence ID" value="RMX72182.1"/>
    <property type="molecule type" value="Genomic_DNA"/>
</dbReference>
<dbReference type="Proteomes" id="UP000282582">
    <property type="component" value="Unassembled WGS sequence"/>
</dbReference>
<evidence type="ECO:0000313" key="4">
    <source>
        <dbReference type="Proteomes" id="UP000281245"/>
    </source>
</evidence>
<keyword evidence="1" id="KW-0732">Signal</keyword>
<dbReference type="InterPro" id="IPR053228">
    <property type="entry name" value="Stereospecific_Lipase"/>
</dbReference>
<comment type="caution">
    <text evidence="3">The sequence shown here is derived from an EMBL/GenBank/DDBJ whole genome shotgun (WGS) entry which is preliminary data.</text>
</comment>
<gene>
    <name evidence="3" type="ORF">D0868_14903</name>
    <name evidence="2" type="ORF">D0869_14878</name>
</gene>
<dbReference type="InterPro" id="IPR029058">
    <property type="entry name" value="AB_hydrolase_fold"/>
</dbReference>
<proteinExistence type="predicted"/>
<evidence type="ECO:0000256" key="1">
    <source>
        <dbReference type="SAM" id="SignalP"/>
    </source>
</evidence>
<dbReference type="AlphaFoldDB" id="A0A3M6XBJ8"/>
<evidence type="ECO:0000313" key="5">
    <source>
        <dbReference type="Proteomes" id="UP000282582"/>
    </source>
</evidence>